<name>A0A8H8CQQ1_PSICU</name>
<feature type="compositionally biased region" description="Polar residues" evidence="1">
    <location>
        <begin position="92"/>
        <end position="104"/>
    </location>
</feature>
<evidence type="ECO:0000313" key="2">
    <source>
        <dbReference type="EMBL" id="KAG5173329.1"/>
    </source>
</evidence>
<reference evidence="2" key="1">
    <citation type="submission" date="2021-02" db="EMBL/GenBank/DDBJ databases">
        <title>Psilocybe cubensis genome.</title>
        <authorList>
            <person name="Mckernan K.J."/>
            <person name="Crawford S."/>
            <person name="Trippe A."/>
            <person name="Kane L.T."/>
            <person name="Mclaughlin S."/>
        </authorList>
    </citation>
    <scope>NUCLEOTIDE SEQUENCE [LARGE SCALE GENOMIC DNA]</scope>
    <source>
        <strain evidence="2">MGC-MH-2018</strain>
    </source>
</reference>
<dbReference type="AlphaFoldDB" id="A0A8H8CQQ1"/>
<comment type="caution">
    <text evidence="2">The sequence shown here is derived from an EMBL/GenBank/DDBJ whole genome shotgun (WGS) entry which is preliminary data.</text>
</comment>
<feature type="region of interest" description="Disordered" evidence="1">
    <location>
        <begin position="48"/>
        <end position="139"/>
    </location>
</feature>
<dbReference type="InterPro" id="IPR041078">
    <property type="entry name" value="Plavaka"/>
</dbReference>
<dbReference type="Pfam" id="PF18759">
    <property type="entry name" value="Plavaka"/>
    <property type="match status" value="2"/>
</dbReference>
<protein>
    <recommendedName>
        <fullName evidence="3">C2H2-type domain-containing protein</fullName>
    </recommendedName>
</protein>
<accession>A0A8H8CQQ1</accession>
<feature type="compositionally biased region" description="Low complexity" evidence="1">
    <location>
        <begin position="53"/>
        <end position="90"/>
    </location>
</feature>
<sequence length="522" mass="59445">MSSRTRKKFRAATFHCSYNGCIKTSTTSWGIQQHYNRKHVIPAALNTQPAIPRSPTDIPPSSRSPSPSLQPWSNTFSPRRSPRRTPSGSPKSYPNSANPVPKSNTRIDTHPTIDGRPCDLAGNYLPPNTKPPPVEPHNKNDFTPFATRTEFEMAEFLFVEEEMSAGRIDRLSQLLGANYPDQDPPFANHSDLYACIDSIKQGDIPWTSFSVTYNGKIPEDGPVPEWMMQKYEVWFRNPLHVLEQQIGNPTYVGNIDYAPKRYYRNGKCRYRNLMSGQWVWQQANKIAQDIKCHGSMFCPVIIGSDKTTVSVATGQNDFYPLYMSLGNIHNKMRRAHKNAVSLVGFLAIPRTSQEYSDRADFRKFRRQLFHTSLEHILSSLRPYMSTPRIIRSRHCLHALFKDGAQGKCTSHPDDLDAPSPRRSQMHTKALVDGCTLIELWDDYGIVGDLFPFTTSFPRADIHELLAPDLLHQIIKGTFKDHLVDWVTQYINQHHEPPTAKKILADIDQRYTFLAGLKKTFDG</sequence>
<proteinExistence type="predicted"/>
<dbReference type="EMBL" id="JAFIQS010000002">
    <property type="protein sequence ID" value="KAG5173329.1"/>
    <property type="molecule type" value="Genomic_DNA"/>
</dbReference>
<feature type="compositionally biased region" description="Basic and acidic residues" evidence="1">
    <location>
        <begin position="105"/>
        <end position="117"/>
    </location>
</feature>
<evidence type="ECO:0008006" key="3">
    <source>
        <dbReference type="Google" id="ProtNLM"/>
    </source>
</evidence>
<gene>
    <name evidence="2" type="ORF">JR316_002841</name>
</gene>
<evidence type="ECO:0000256" key="1">
    <source>
        <dbReference type="SAM" id="MobiDB-lite"/>
    </source>
</evidence>
<organism evidence="2">
    <name type="scientific">Psilocybe cubensis</name>
    <name type="common">Psychedelic mushroom</name>
    <name type="synonym">Stropharia cubensis</name>
    <dbReference type="NCBI Taxonomy" id="181762"/>
    <lineage>
        <taxon>Eukaryota</taxon>
        <taxon>Fungi</taxon>
        <taxon>Dikarya</taxon>
        <taxon>Basidiomycota</taxon>
        <taxon>Agaricomycotina</taxon>
        <taxon>Agaricomycetes</taxon>
        <taxon>Agaricomycetidae</taxon>
        <taxon>Agaricales</taxon>
        <taxon>Agaricineae</taxon>
        <taxon>Strophariaceae</taxon>
        <taxon>Psilocybe</taxon>
    </lineage>
</organism>